<dbReference type="AlphaFoldDB" id="A0A7W8MRF6"/>
<dbReference type="PANTHER" id="PTHR43698:SF1">
    <property type="entry name" value="BLL4564 PROTEIN"/>
    <property type="match status" value="1"/>
</dbReference>
<dbReference type="Proteomes" id="UP000568106">
    <property type="component" value="Unassembled WGS sequence"/>
</dbReference>
<keyword evidence="3" id="KW-1185">Reference proteome</keyword>
<dbReference type="GO" id="GO:0051213">
    <property type="term" value="F:dioxygenase activity"/>
    <property type="evidence" value="ECO:0007669"/>
    <property type="project" value="UniProtKB-KW"/>
</dbReference>
<name>A0A7W8MRF6_9BACT</name>
<dbReference type="InterPro" id="IPR011051">
    <property type="entry name" value="RmlC_Cupin_sf"/>
</dbReference>
<dbReference type="SUPFAM" id="SSF51182">
    <property type="entry name" value="RmlC-like cupins"/>
    <property type="match status" value="1"/>
</dbReference>
<protein>
    <submittedName>
        <fullName evidence="2">Quercetin dioxygenase-like cupin family protein</fullName>
    </submittedName>
</protein>
<feature type="domain" description="Cupin type-2" evidence="1">
    <location>
        <begin position="41"/>
        <end position="99"/>
    </location>
</feature>
<dbReference type="InterPro" id="IPR013096">
    <property type="entry name" value="Cupin_2"/>
</dbReference>
<dbReference type="PANTHER" id="PTHR43698">
    <property type="entry name" value="RIBD C-TERMINAL DOMAIN CONTAINING PROTEIN"/>
    <property type="match status" value="1"/>
</dbReference>
<dbReference type="Gene3D" id="2.60.120.10">
    <property type="entry name" value="Jelly Rolls"/>
    <property type="match status" value="1"/>
</dbReference>
<sequence length="134" mass="14182">MKIVKSGERGSRKGPGEWFTGDVWVDGIVEAAAPSRLQAARVTFSPGARTAWHTHPVVQVLEVISGLGWVQLEGQAAQVIQPGDVVVIEAGENHWHGAQAGRTMVHLAMQQADDSGSTVAWGAKVTDEEYAAAG</sequence>
<organism evidence="2 3">
    <name type="scientific">Tunturiibacter empetritectus</name>
    <dbReference type="NCBI Taxonomy" id="3069691"/>
    <lineage>
        <taxon>Bacteria</taxon>
        <taxon>Pseudomonadati</taxon>
        <taxon>Acidobacteriota</taxon>
        <taxon>Terriglobia</taxon>
        <taxon>Terriglobales</taxon>
        <taxon>Acidobacteriaceae</taxon>
        <taxon>Tunturiibacter</taxon>
    </lineage>
</organism>
<accession>A0A7W8MRF6</accession>
<dbReference type="InterPro" id="IPR014710">
    <property type="entry name" value="RmlC-like_jellyroll"/>
</dbReference>
<dbReference type="Pfam" id="PF07883">
    <property type="entry name" value="Cupin_2"/>
    <property type="match status" value="1"/>
</dbReference>
<evidence type="ECO:0000313" key="3">
    <source>
        <dbReference type="Proteomes" id="UP000568106"/>
    </source>
</evidence>
<evidence type="ECO:0000313" key="2">
    <source>
        <dbReference type="EMBL" id="MBB5317801.1"/>
    </source>
</evidence>
<dbReference type="InterPro" id="IPR047263">
    <property type="entry name" value="HNL-like_cupin"/>
</dbReference>
<gene>
    <name evidence="2" type="ORF">HDF09_002487</name>
</gene>
<dbReference type="CDD" id="cd02233">
    <property type="entry name" value="cupin_HNL-like"/>
    <property type="match status" value="1"/>
</dbReference>
<evidence type="ECO:0000259" key="1">
    <source>
        <dbReference type="Pfam" id="PF07883"/>
    </source>
</evidence>
<comment type="caution">
    <text evidence="2">The sequence shown here is derived from an EMBL/GenBank/DDBJ whole genome shotgun (WGS) entry which is preliminary data.</text>
</comment>
<proteinExistence type="predicted"/>
<dbReference type="EMBL" id="JACHDY010000003">
    <property type="protein sequence ID" value="MBB5317801.1"/>
    <property type="molecule type" value="Genomic_DNA"/>
</dbReference>
<reference evidence="2" key="1">
    <citation type="submission" date="2020-08" db="EMBL/GenBank/DDBJ databases">
        <title>Genomic Encyclopedia of Type Strains, Phase IV (KMG-V): Genome sequencing to study the core and pangenomes of soil and plant-associated prokaryotes.</title>
        <authorList>
            <person name="Whitman W."/>
        </authorList>
    </citation>
    <scope>NUCLEOTIDE SEQUENCE [LARGE SCALE GENOMIC DNA]</scope>
    <source>
        <strain evidence="2">M8UP27</strain>
    </source>
</reference>